<dbReference type="PROSITE" id="PS50106">
    <property type="entry name" value="PDZ"/>
    <property type="match status" value="1"/>
</dbReference>
<evidence type="ECO:0000256" key="1">
    <source>
        <dbReference type="ARBA" id="ARBA00022670"/>
    </source>
</evidence>
<dbReference type="RefSeq" id="WP_156704656.1">
    <property type="nucleotide sequence ID" value="NZ_CACRUX010000044.1"/>
</dbReference>
<dbReference type="EMBL" id="CACRUX010000044">
    <property type="protein sequence ID" value="VYU05404.1"/>
    <property type="molecule type" value="Genomic_DNA"/>
</dbReference>
<dbReference type="AlphaFoldDB" id="A0A6N3BQB1"/>
<accession>A0A6N3BQB1</accession>
<dbReference type="SUPFAM" id="SSF50156">
    <property type="entry name" value="PDZ domain-like"/>
    <property type="match status" value="1"/>
</dbReference>
<dbReference type="SUPFAM" id="SSF50494">
    <property type="entry name" value="Trypsin-like serine proteases"/>
    <property type="match status" value="1"/>
</dbReference>
<organism evidence="4">
    <name type="scientific">Veillonella ratti</name>
    <dbReference type="NCBI Taxonomy" id="103892"/>
    <lineage>
        <taxon>Bacteria</taxon>
        <taxon>Bacillati</taxon>
        <taxon>Bacillota</taxon>
        <taxon>Negativicutes</taxon>
        <taxon>Veillonellales</taxon>
        <taxon>Veillonellaceae</taxon>
        <taxon>Veillonella</taxon>
    </lineage>
</organism>
<dbReference type="PANTHER" id="PTHR43343:SF3">
    <property type="entry name" value="PROTEASE DO-LIKE 8, CHLOROPLASTIC"/>
    <property type="match status" value="1"/>
</dbReference>
<dbReference type="Gene3D" id="2.40.10.120">
    <property type="match status" value="1"/>
</dbReference>
<dbReference type="InterPro" id="IPR001940">
    <property type="entry name" value="Peptidase_S1C"/>
</dbReference>
<dbReference type="InterPro" id="IPR036034">
    <property type="entry name" value="PDZ_sf"/>
</dbReference>
<proteinExistence type="predicted"/>
<dbReference type="GO" id="GO:0006508">
    <property type="term" value="P:proteolysis"/>
    <property type="evidence" value="ECO:0007669"/>
    <property type="project" value="UniProtKB-KW"/>
</dbReference>
<keyword evidence="2" id="KW-0378">Hydrolase</keyword>
<dbReference type="Pfam" id="PF13180">
    <property type="entry name" value="PDZ_2"/>
    <property type="match status" value="1"/>
</dbReference>
<dbReference type="PRINTS" id="PR00834">
    <property type="entry name" value="PROTEASES2C"/>
</dbReference>
<reference evidence="4" key="1">
    <citation type="submission" date="2019-11" db="EMBL/GenBank/DDBJ databases">
        <authorList>
            <person name="Feng L."/>
        </authorList>
    </citation>
    <scope>NUCLEOTIDE SEQUENCE</scope>
    <source>
        <strain evidence="4">VrattiLFYP33</strain>
    </source>
</reference>
<sequence>MDNKRRGLFILLAVVLIIAGTVGGYLTGNFFGNTKSITQETTAVNADGTKKSVPLSDNRNTAIVSAVKKAGPAVVGITTKVYDRNIFDQQVLVGEGVGSGVIIDKAGYIVTNYHVVAQANNRKVTVSLSDGSSQPGTIVGVDPLTDLAVVKIDPTENMPVATLGDSDQLQVGEPAIAIGNPLGLEFQGTVTAGVISALHRTINMESQRFPLIQTDAAINPGNSGGALVNADGDVVGINSAKISQTGIEGMGFSIPINEVKPIVKELIEKGKVVRAYLGLGLLDKQNAAKYGLQLKTDGLLVARVYSDGPAANSDINEGDIITAVGEKSITNLMQLKQILDNHKPGESLDLTVLSNGAEHTVSITLGTLPDSTN</sequence>
<evidence type="ECO:0000313" key="4">
    <source>
        <dbReference type="EMBL" id="VYU05404.1"/>
    </source>
</evidence>
<dbReference type="SMART" id="SM00228">
    <property type="entry name" value="PDZ"/>
    <property type="match status" value="1"/>
</dbReference>
<gene>
    <name evidence="4" type="primary">htrA</name>
    <name evidence="4" type="ORF">VRLFYP33_01127</name>
</gene>
<keyword evidence="1 4" id="KW-0645">Protease</keyword>
<dbReference type="Gene3D" id="2.30.42.10">
    <property type="match status" value="1"/>
</dbReference>
<dbReference type="InterPro" id="IPR001478">
    <property type="entry name" value="PDZ"/>
</dbReference>
<feature type="domain" description="PDZ" evidence="3">
    <location>
        <begin position="279"/>
        <end position="356"/>
    </location>
</feature>
<protein>
    <submittedName>
        <fullName evidence="4">Serine protease HtrA</fullName>
    </submittedName>
</protein>
<dbReference type="InterPro" id="IPR009003">
    <property type="entry name" value="Peptidase_S1_PA"/>
</dbReference>
<evidence type="ECO:0000259" key="3">
    <source>
        <dbReference type="PROSITE" id="PS50106"/>
    </source>
</evidence>
<dbReference type="PANTHER" id="PTHR43343">
    <property type="entry name" value="PEPTIDASE S12"/>
    <property type="match status" value="1"/>
</dbReference>
<evidence type="ECO:0000256" key="2">
    <source>
        <dbReference type="ARBA" id="ARBA00022801"/>
    </source>
</evidence>
<dbReference type="GO" id="GO:0004252">
    <property type="term" value="F:serine-type endopeptidase activity"/>
    <property type="evidence" value="ECO:0007669"/>
    <property type="project" value="InterPro"/>
</dbReference>
<name>A0A6N3BQB1_9FIRM</name>
<dbReference type="InterPro" id="IPR051201">
    <property type="entry name" value="Chloro_Bact_Ser_Proteases"/>
</dbReference>
<dbReference type="Pfam" id="PF13365">
    <property type="entry name" value="Trypsin_2"/>
    <property type="match status" value="1"/>
</dbReference>